<feature type="transmembrane region" description="Helical" evidence="1">
    <location>
        <begin position="26"/>
        <end position="44"/>
    </location>
</feature>
<proteinExistence type="predicted"/>
<organism evidence="3 4">
    <name type="scientific">candidate division LCP-89 bacterium B3_LCP</name>
    <dbReference type="NCBI Taxonomy" id="2012998"/>
    <lineage>
        <taxon>Bacteria</taxon>
        <taxon>Pseudomonadati</taxon>
        <taxon>Bacteria division LCP-89</taxon>
    </lineage>
</organism>
<dbReference type="EMBL" id="NJBN01000008">
    <property type="protein sequence ID" value="TKJ39032.1"/>
    <property type="molecule type" value="Genomic_DNA"/>
</dbReference>
<dbReference type="InterPro" id="IPR005532">
    <property type="entry name" value="SUMF_dom"/>
</dbReference>
<protein>
    <recommendedName>
        <fullName evidence="2">Sulfatase-modifying factor enzyme-like domain-containing protein</fullName>
    </recommendedName>
</protein>
<dbReference type="InterPro" id="IPR016187">
    <property type="entry name" value="CTDL_fold"/>
</dbReference>
<evidence type="ECO:0000259" key="2">
    <source>
        <dbReference type="Pfam" id="PF03781"/>
    </source>
</evidence>
<evidence type="ECO:0000313" key="4">
    <source>
        <dbReference type="Proteomes" id="UP000319619"/>
    </source>
</evidence>
<sequence length="314" mass="34705">MDLTGDMKIHKIEFSQILDSARMTEFWNRAFVSLLFTAVILLVASSCKNEDQFLLPTPDPIIVEDQVLVPAGEVVLGNDPEGWGNYQLAVGLNPVYLDSFYIDRFEVSNQQYADYLTTMWNAGLIYMTGPGDVYQDITNYLLIEITSEDCPIRYNSSVQGFEVEVGSEELPVVMVTWYGASFYAQYYAKRLPTESEWEKAARGVVDVFGTVAGVGVGYPYPWGDAIPTESLANFGDIIGSPVDVDSYTAGMSWFGAFNMAGNVREWTATSIGGAKIHRGGSFLSSADLLKTAMRTFSDPQTTDKTIGFRCVVDM</sequence>
<dbReference type="AlphaFoldDB" id="A0A532UVV9"/>
<gene>
    <name evidence="3" type="ORF">CEE37_11445</name>
</gene>
<comment type="caution">
    <text evidence="3">The sequence shown here is derived from an EMBL/GenBank/DDBJ whole genome shotgun (WGS) entry which is preliminary data.</text>
</comment>
<dbReference type="InterPro" id="IPR051043">
    <property type="entry name" value="Sulfatase_Mod_Factor_Kinase"/>
</dbReference>
<keyword evidence="1" id="KW-0812">Transmembrane</keyword>
<dbReference type="Pfam" id="PF03781">
    <property type="entry name" value="FGE-sulfatase"/>
    <property type="match status" value="1"/>
</dbReference>
<accession>A0A532UVV9</accession>
<dbReference type="PANTHER" id="PTHR23150">
    <property type="entry name" value="SULFATASE MODIFYING FACTOR 1, 2"/>
    <property type="match status" value="1"/>
</dbReference>
<dbReference type="Proteomes" id="UP000319619">
    <property type="component" value="Unassembled WGS sequence"/>
</dbReference>
<reference evidence="3 4" key="1">
    <citation type="submission" date="2017-06" db="EMBL/GenBank/DDBJ databases">
        <title>Novel microbial phyla capable of carbon fixation and sulfur reduction in deep-sea sediments.</title>
        <authorList>
            <person name="Huang J."/>
            <person name="Baker B."/>
            <person name="Wang Y."/>
        </authorList>
    </citation>
    <scope>NUCLEOTIDE SEQUENCE [LARGE SCALE GENOMIC DNA]</scope>
    <source>
        <strain evidence="3">B3_LCP</strain>
    </source>
</reference>
<feature type="domain" description="Sulfatase-modifying factor enzyme-like" evidence="2">
    <location>
        <begin position="64"/>
        <end position="311"/>
    </location>
</feature>
<evidence type="ECO:0000256" key="1">
    <source>
        <dbReference type="SAM" id="Phobius"/>
    </source>
</evidence>
<dbReference type="SUPFAM" id="SSF56436">
    <property type="entry name" value="C-type lectin-like"/>
    <property type="match status" value="1"/>
</dbReference>
<name>A0A532UVV9_UNCL8</name>
<dbReference type="Gene3D" id="3.90.1580.10">
    <property type="entry name" value="paralog of FGE (formylglycine-generating enzyme)"/>
    <property type="match status" value="1"/>
</dbReference>
<dbReference type="PANTHER" id="PTHR23150:SF19">
    <property type="entry name" value="FORMYLGLYCINE-GENERATING ENZYME"/>
    <property type="match status" value="1"/>
</dbReference>
<evidence type="ECO:0000313" key="3">
    <source>
        <dbReference type="EMBL" id="TKJ39032.1"/>
    </source>
</evidence>
<keyword evidence="1" id="KW-0472">Membrane</keyword>
<keyword evidence="1" id="KW-1133">Transmembrane helix</keyword>
<dbReference type="GO" id="GO:0120147">
    <property type="term" value="F:formylglycine-generating oxidase activity"/>
    <property type="evidence" value="ECO:0007669"/>
    <property type="project" value="TreeGrafter"/>
</dbReference>
<dbReference type="InterPro" id="IPR042095">
    <property type="entry name" value="SUMF_sf"/>
</dbReference>